<proteinExistence type="predicted"/>
<feature type="region of interest" description="Disordered" evidence="1">
    <location>
        <begin position="1"/>
        <end position="67"/>
    </location>
</feature>
<dbReference type="AlphaFoldDB" id="A0A0D9Y556"/>
<evidence type="ECO:0000313" key="2">
    <source>
        <dbReference type="EnsemblPlants" id="OGLUM01G08240.1"/>
    </source>
</evidence>
<protein>
    <submittedName>
        <fullName evidence="2">Uncharacterized protein</fullName>
    </submittedName>
</protein>
<organism evidence="2">
    <name type="scientific">Oryza glumipatula</name>
    <dbReference type="NCBI Taxonomy" id="40148"/>
    <lineage>
        <taxon>Eukaryota</taxon>
        <taxon>Viridiplantae</taxon>
        <taxon>Streptophyta</taxon>
        <taxon>Embryophyta</taxon>
        <taxon>Tracheophyta</taxon>
        <taxon>Spermatophyta</taxon>
        <taxon>Magnoliopsida</taxon>
        <taxon>Liliopsida</taxon>
        <taxon>Poales</taxon>
        <taxon>Poaceae</taxon>
        <taxon>BOP clade</taxon>
        <taxon>Oryzoideae</taxon>
        <taxon>Oryzeae</taxon>
        <taxon>Oryzinae</taxon>
        <taxon>Oryza</taxon>
    </lineage>
</organism>
<sequence length="140" mass="15404">MAARRSVAARRLPRRGCERRGLPRKTASTSPSSPSLGPMSSPTRELAVLDNDGFHSGGGGRTSATNKVVKRARGQPMPMKMAHKHPHCHAPPFVALFLEGKKGRHYTRMEGKKDHLAAVLMAMKMVSEQQEAFLHLIIDE</sequence>
<reference evidence="2" key="2">
    <citation type="submission" date="2015-04" db="UniProtKB">
        <authorList>
            <consortium name="EnsemblPlants"/>
        </authorList>
    </citation>
    <scope>IDENTIFICATION</scope>
</reference>
<dbReference type="HOGENOM" id="CLU_1838240_0_0_1"/>
<name>A0A0D9Y556_9ORYZ</name>
<reference evidence="2" key="3">
    <citation type="submission" date="2018-05" db="EMBL/GenBank/DDBJ databases">
        <title>OgluRS3 (Oryza glumaepatula Reference Sequence Version 3).</title>
        <authorList>
            <person name="Zhang J."/>
            <person name="Kudrna D."/>
            <person name="Lee S."/>
            <person name="Talag J."/>
            <person name="Welchert J."/>
            <person name="Wing R.A."/>
        </authorList>
    </citation>
    <scope>NUCLEOTIDE SEQUENCE [LARGE SCALE GENOMIC DNA]</scope>
</reference>
<evidence type="ECO:0000313" key="3">
    <source>
        <dbReference type="Proteomes" id="UP000026961"/>
    </source>
</evidence>
<accession>A0A0D9Y556</accession>
<dbReference type="Gramene" id="OGLUM01G08240.1">
    <property type="protein sequence ID" value="OGLUM01G08240.1"/>
    <property type="gene ID" value="OGLUM01G08240"/>
</dbReference>
<keyword evidence="3" id="KW-1185">Reference proteome</keyword>
<reference evidence="2" key="1">
    <citation type="submission" date="2013-08" db="EMBL/GenBank/DDBJ databases">
        <title>Oryza genome evolution.</title>
        <authorList>
            <person name="Wing R.A."/>
            <person name="Panaud O."/>
            <person name="Oliveira A.C."/>
        </authorList>
    </citation>
    <scope>NUCLEOTIDE SEQUENCE</scope>
</reference>
<dbReference type="Proteomes" id="UP000026961">
    <property type="component" value="Chromosome 1"/>
</dbReference>
<feature type="compositionally biased region" description="Low complexity" evidence="1">
    <location>
        <begin position="28"/>
        <end position="42"/>
    </location>
</feature>
<evidence type="ECO:0000256" key="1">
    <source>
        <dbReference type="SAM" id="MobiDB-lite"/>
    </source>
</evidence>
<dbReference type="EnsemblPlants" id="OGLUM01G08240.1">
    <property type="protein sequence ID" value="OGLUM01G08240.1"/>
    <property type="gene ID" value="OGLUM01G08240"/>
</dbReference>